<proteinExistence type="predicted"/>
<accession>A0A2T4AKB0</accession>
<dbReference type="GeneID" id="36624309"/>
<reference evidence="1 2" key="1">
    <citation type="submission" date="2016-07" db="EMBL/GenBank/DDBJ databases">
        <title>Multiple horizontal gene transfer events from other fungi enriched the ability of initially mycotrophic Trichoderma (Ascomycota) to feed on dead plant biomass.</title>
        <authorList>
            <consortium name="DOE Joint Genome Institute"/>
            <person name="Aerts A."/>
            <person name="Atanasova L."/>
            <person name="Chenthamara K."/>
            <person name="Zhang J."/>
            <person name="Grujic M."/>
            <person name="Henrissat B."/>
            <person name="Kuo A."/>
            <person name="Salamov A."/>
            <person name="Lipzen A."/>
            <person name="Labutti K."/>
            <person name="Barry K."/>
            <person name="Miao Y."/>
            <person name="Rahimi M.J."/>
            <person name="Shen Q."/>
            <person name="Grigoriev I.V."/>
            <person name="Kubicek C.P."/>
            <person name="Druzhinina I.S."/>
        </authorList>
    </citation>
    <scope>NUCLEOTIDE SEQUENCE [LARGE SCALE GENOMIC DNA]</scope>
    <source>
        <strain evidence="1 2">CBS 226.95</strain>
    </source>
</reference>
<sequence>MRLAIGVEGFRDALQAFTPYQGTWLGYMCLDVIAASPPPLRNKRARLHIKHCSAVQVPRCAAGEKKGKSDGCPKAGIQGLVAVVTGYKQPNTEIEQRQIKVGYM</sequence>
<evidence type="ECO:0000313" key="2">
    <source>
        <dbReference type="Proteomes" id="UP000241690"/>
    </source>
</evidence>
<organism evidence="1 2">
    <name type="scientific">Trichoderma harzianum CBS 226.95</name>
    <dbReference type="NCBI Taxonomy" id="983964"/>
    <lineage>
        <taxon>Eukaryota</taxon>
        <taxon>Fungi</taxon>
        <taxon>Dikarya</taxon>
        <taxon>Ascomycota</taxon>
        <taxon>Pezizomycotina</taxon>
        <taxon>Sordariomycetes</taxon>
        <taxon>Hypocreomycetidae</taxon>
        <taxon>Hypocreales</taxon>
        <taxon>Hypocreaceae</taxon>
        <taxon>Trichoderma</taxon>
    </lineage>
</organism>
<dbReference type="Proteomes" id="UP000241690">
    <property type="component" value="Unassembled WGS sequence"/>
</dbReference>
<gene>
    <name evidence="1" type="ORF">M431DRAFT_479121</name>
</gene>
<evidence type="ECO:0000313" key="1">
    <source>
        <dbReference type="EMBL" id="PTB57520.1"/>
    </source>
</evidence>
<dbReference type="RefSeq" id="XP_024777197.1">
    <property type="nucleotide sequence ID" value="XM_024915740.1"/>
</dbReference>
<dbReference type="AlphaFoldDB" id="A0A2T4AKB0"/>
<name>A0A2T4AKB0_TRIHA</name>
<dbReference type="EMBL" id="KZ679677">
    <property type="protein sequence ID" value="PTB57520.1"/>
    <property type="molecule type" value="Genomic_DNA"/>
</dbReference>
<protein>
    <submittedName>
        <fullName evidence="1">Uncharacterized protein</fullName>
    </submittedName>
</protein>
<keyword evidence="2" id="KW-1185">Reference proteome</keyword>